<proteinExistence type="predicted"/>
<dbReference type="VEuPathDB" id="FungiDB:PTTG_29735"/>
<feature type="compositionally biased region" description="Low complexity" evidence="1">
    <location>
        <begin position="231"/>
        <end position="241"/>
    </location>
</feature>
<feature type="compositionally biased region" description="Basic and acidic residues" evidence="1">
    <location>
        <begin position="115"/>
        <end position="124"/>
    </location>
</feature>
<feature type="compositionally biased region" description="Acidic residues" evidence="1">
    <location>
        <begin position="132"/>
        <end position="144"/>
    </location>
</feature>
<feature type="region of interest" description="Disordered" evidence="1">
    <location>
        <begin position="115"/>
        <end position="300"/>
    </location>
</feature>
<gene>
    <name evidence="2" type="ORF">PTTG_29735</name>
</gene>
<reference evidence="3 4" key="3">
    <citation type="journal article" date="2017" name="G3 (Bethesda)">
        <title>Comparative analysis highlights variable genome content of wheat rusts and divergence of the mating loci.</title>
        <authorList>
            <person name="Cuomo C.A."/>
            <person name="Bakkeren G."/>
            <person name="Khalil H.B."/>
            <person name="Panwar V."/>
            <person name="Joly D."/>
            <person name="Linning R."/>
            <person name="Sakthikumar S."/>
            <person name="Song X."/>
            <person name="Adiconis X."/>
            <person name="Fan L."/>
            <person name="Goldberg J.M."/>
            <person name="Levin J.Z."/>
            <person name="Young S."/>
            <person name="Zeng Q."/>
            <person name="Anikster Y."/>
            <person name="Bruce M."/>
            <person name="Wang M."/>
            <person name="Yin C."/>
            <person name="McCallum B."/>
            <person name="Szabo L.J."/>
            <person name="Hulbert S."/>
            <person name="Chen X."/>
            <person name="Fellers J.P."/>
        </authorList>
    </citation>
    <scope>NUCLEOTIDE SEQUENCE</scope>
    <source>
        <strain evidence="4">Isolate 1-1 / race 1 (BBBD)</strain>
        <strain evidence="3">isolate 1-1 / race 1 (BBBD)</strain>
    </source>
</reference>
<feature type="compositionally biased region" description="Basic and acidic residues" evidence="1">
    <location>
        <begin position="164"/>
        <end position="175"/>
    </location>
</feature>
<feature type="compositionally biased region" description="Polar residues" evidence="1">
    <location>
        <begin position="246"/>
        <end position="256"/>
    </location>
</feature>
<dbReference type="EnsemblFungi" id="PTTG_29735-t43_1">
    <property type="protein sequence ID" value="PTTG_29735-t43_1-p1"/>
    <property type="gene ID" value="PTTG_29735"/>
</dbReference>
<feature type="region of interest" description="Disordered" evidence="1">
    <location>
        <begin position="1"/>
        <end position="61"/>
    </location>
</feature>
<protein>
    <submittedName>
        <fullName evidence="2 3">Uncharacterized protein</fullName>
    </submittedName>
</protein>
<evidence type="ECO:0000313" key="2">
    <source>
        <dbReference type="EMBL" id="OAV86775.1"/>
    </source>
</evidence>
<name>A0A180G247_PUCT1</name>
<feature type="compositionally biased region" description="Low complexity" evidence="1">
    <location>
        <begin position="264"/>
        <end position="279"/>
    </location>
</feature>
<reference evidence="2" key="1">
    <citation type="submission" date="2009-11" db="EMBL/GenBank/DDBJ databases">
        <authorList>
            <consortium name="The Broad Institute Genome Sequencing Platform"/>
            <person name="Ward D."/>
            <person name="Feldgarden M."/>
            <person name="Earl A."/>
            <person name="Young S.K."/>
            <person name="Zeng Q."/>
            <person name="Koehrsen M."/>
            <person name="Alvarado L."/>
            <person name="Berlin A."/>
            <person name="Bochicchio J."/>
            <person name="Borenstein D."/>
            <person name="Chapman S.B."/>
            <person name="Chen Z."/>
            <person name="Engels R."/>
            <person name="Freedman E."/>
            <person name="Gellesch M."/>
            <person name="Goldberg J."/>
            <person name="Griggs A."/>
            <person name="Gujja S."/>
            <person name="Heilman E."/>
            <person name="Heiman D."/>
            <person name="Hepburn T."/>
            <person name="Howarth C."/>
            <person name="Jen D."/>
            <person name="Larson L."/>
            <person name="Lewis B."/>
            <person name="Mehta T."/>
            <person name="Park D."/>
            <person name="Pearson M."/>
            <person name="Roberts A."/>
            <person name="Saif S."/>
            <person name="Shea T."/>
            <person name="Shenoy N."/>
            <person name="Sisk P."/>
            <person name="Stolte C."/>
            <person name="Sykes S."/>
            <person name="Thomson T."/>
            <person name="Walk T."/>
            <person name="White J."/>
            <person name="Yandava C."/>
            <person name="Izard J."/>
            <person name="Baranova O.V."/>
            <person name="Blanton J.M."/>
            <person name="Tanner A.C."/>
            <person name="Dewhirst F.E."/>
            <person name="Haas B."/>
            <person name="Nusbaum C."/>
            <person name="Birren B."/>
        </authorList>
    </citation>
    <scope>NUCLEOTIDE SEQUENCE [LARGE SCALE GENOMIC DNA]</scope>
    <source>
        <strain evidence="2">1-1 BBBD Race 1</strain>
    </source>
</reference>
<organism evidence="2">
    <name type="scientific">Puccinia triticina (isolate 1-1 / race 1 (BBBD))</name>
    <name type="common">Brown leaf rust fungus</name>
    <dbReference type="NCBI Taxonomy" id="630390"/>
    <lineage>
        <taxon>Eukaryota</taxon>
        <taxon>Fungi</taxon>
        <taxon>Dikarya</taxon>
        <taxon>Basidiomycota</taxon>
        <taxon>Pucciniomycotina</taxon>
        <taxon>Pucciniomycetes</taxon>
        <taxon>Pucciniales</taxon>
        <taxon>Pucciniaceae</taxon>
        <taxon>Puccinia</taxon>
    </lineage>
</organism>
<reference evidence="3" key="4">
    <citation type="submission" date="2025-05" db="UniProtKB">
        <authorList>
            <consortium name="EnsemblFungi"/>
        </authorList>
    </citation>
    <scope>IDENTIFICATION</scope>
    <source>
        <strain evidence="3">isolate 1-1 / race 1 (BBBD)</strain>
    </source>
</reference>
<keyword evidence="4" id="KW-1185">Reference proteome</keyword>
<evidence type="ECO:0000313" key="3">
    <source>
        <dbReference type="EnsemblFungi" id="PTTG_29735-t43_1-p1"/>
    </source>
</evidence>
<evidence type="ECO:0000256" key="1">
    <source>
        <dbReference type="SAM" id="MobiDB-lite"/>
    </source>
</evidence>
<dbReference type="OrthoDB" id="10509995at2759"/>
<feature type="compositionally biased region" description="Polar residues" evidence="1">
    <location>
        <begin position="29"/>
        <end position="39"/>
    </location>
</feature>
<dbReference type="AlphaFoldDB" id="A0A180G247"/>
<feature type="compositionally biased region" description="Polar residues" evidence="1">
    <location>
        <begin position="289"/>
        <end position="300"/>
    </location>
</feature>
<feature type="non-terminal residue" evidence="2">
    <location>
        <position position="300"/>
    </location>
</feature>
<dbReference type="EMBL" id="ADAS02000822">
    <property type="protein sequence ID" value="OAV86775.1"/>
    <property type="molecule type" value="Genomic_DNA"/>
</dbReference>
<sequence>MDTAPSPDPSFPPNPSLPPKESAPDAQPDTGNVQGTSALDTLKGPAPSLEAYANFNSSAPPTLLRSERRQAGKQEYVTSCSKLEEILQQALGLSESIPVPPATIISGLRNMHEECRKRKQDVSEGKPIPPEDLIDLTNEPDDENNMEKFVQRSSVSKPSQKQRRKEDNKLSDKDNLSNQIPTKPSDPYPALGEHSQNDLCAGKDVVPPTQHSPPDTQDTAGVPPSPNPAGSSTSTSLALTAPHVPSTRSSVISASQEADPGTFIPSSAAPEIPINPAAPTSTADLPPSSIAQPGSNSTGP</sequence>
<dbReference type="Proteomes" id="UP000005240">
    <property type="component" value="Unassembled WGS sequence"/>
</dbReference>
<reference evidence="2" key="2">
    <citation type="submission" date="2016-05" db="EMBL/GenBank/DDBJ databases">
        <title>Comparative analysis highlights variable genome content of wheat rusts and divergence of the mating loci.</title>
        <authorList>
            <person name="Cuomo C.A."/>
            <person name="Bakkeren G."/>
            <person name="Szabo L."/>
            <person name="Khalil H."/>
            <person name="Joly D."/>
            <person name="Goldberg J."/>
            <person name="Young S."/>
            <person name="Zeng Q."/>
            <person name="Fellers J."/>
        </authorList>
    </citation>
    <scope>NUCLEOTIDE SEQUENCE [LARGE SCALE GENOMIC DNA]</scope>
    <source>
        <strain evidence="2">1-1 BBBD Race 1</strain>
    </source>
</reference>
<accession>A0A180G247</accession>
<feature type="compositionally biased region" description="Pro residues" evidence="1">
    <location>
        <begin position="1"/>
        <end position="18"/>
    </location>
</feature>
<evidence type="ECO:0000313" key="4">
    <source>
        <dbReference type="Proteomes" id="UP000005240"/>
    </source>
</evidence>